<dbReference type="SUPFAM" id="SSF55008">
    <property type="entry name" value="HMA, heavy metal-associated domain"/>
    <property type="match status" value="1"/>
</dbReference>
<reference evidence="11" key="1">
    <citation type="journal article" date="2015" name="BMC Genomics">
        <title>Genomic and transcriptomic analysis of the endophytic fungus Pestalotiopsis fici reveals its lifestyle and high potential for synthesis of natural products.</title>
        <authorList>
            <person name="Wang X."/>
            <person name="Zhang X."/>
            <person name="Liu L."/>
            <person name="Xiang M."/>
            <person name="Wang W."/>
            <person name="Sun X."/>
            <person name="Che Y."/>
            <person name="Guo L."/>
            <person name="Liu G."/>
            <person name="Guo L."/>
            <person name="Wang C."/>
            <person name="Yin W.B."/>
            <person name="Stadler M."/>
            <person name="Zhang X."/>
            <person name="Liu X."/>
        </authorList>
    </citation>
    <scope>NUCLEOTIDE SEQUENCE [LARGE SCALE GENOMIC DNA]</scope>
    <source>
        <strain evidence="11">W106-1 / CGMCC3.15140</strain>
    </source>
</reference>
<keyword evidence="7" id="KW-0067">ATP-binding</keyword>
<dbReference type="InterPro" id="IPR059000">
    <property type="entry name" value="ATPase_P-type_domA"/>
</dbReference>
<evidence type="ECO:0000256" key="2">
    <source>
        <dbReference type="ARBA" id="ARBA00022692"/>
    </source>
</evidence>
<dbReference type="Gene3D" id="3.40.50.1000">
    <property type="entry name" value="HAD superfamily/HAD-like"/>
    <property type="match status" value="1"/>
</dbReference>
<dbReference type="PRINTS" id="PR00119">
    <property type="entry name" value="CATATPASE"/>
</dbReference>
<dbReference type="STRING" id="1229662.W3XM46"/>
<sequence>MGCCDGCTPPPALGADSEPAVRESVNCADAGPNPPAPASKTTSIEVGSCCKPTDADATEDVNANHSSTDDCCKLASDTPAVAASVDDCQVGCCGPPHTELDAVKTVDSCDGGSCCASEPMADSSNSPQAAINRFQVAQTLSEGDCTDGCCVESARADKEPKQPACCDGKTSPCCDTSCLDRIAARECRGVAVGRGEEKRIPCSSDGCGDGTPCNEHKNRVRSRFAARLEALECICSALIALGQASCCVSTPRSSLDKNRASRAQRRVFDDSCCSPSAATGSQCYGKKSPEKRRPRSTDISLKSAKDLGTRSSCADACCQEKESRCDQVQTTNEISSHDTSAKHLEDGLSGHEHVILSVSGMTCTGCETKLSRTLGSLTTIKNLKTSLVLSRAEFDLDLGTSSVADTIAYMQRCTEFKFERIINHGSTILVIPKGNTQRLLEMDYPAGVTEMSAIDQKSVQIVFDPKIVGARDLLNKFGTEGPLDLAPLRGDPTLAAGSRHVRNVGYMTLLSAILTVPVLVLAWAPLYEHEITHGSISLVFATIIQFVVAGPFYPKCLKALIFSQVIEMDLLIVLSTTTAYIFSVVAFAFMASGKPLSTGEFFETSTLLVTLIMVGRWVSAFARQKAIESISIRSLQISTATLITENGEETQIDSRLLQYGDSFKVNPHSRIPTDGTIISGSSDVDESMITGESRPIEKSPKSSVIAGSINGPGVLVARLTRLPGDNTISSIADMVDEAKLSKPKIQEMADKVASYFVPVILAITVITFVVWIAVGKAVKNQSGSDAVVNAITYAITVLIVSCPCAIGLATPMVIVVASGRAADRGVIFKSSEALEIAHKTSHVVFDKTGTLTEGRLAVVVEDLTTEHEGRSTVRLLLGLVGSIKHPVSIAVATHLRSMSVLNAPVDDVRSIPGKGVEGKTPLGQVLRAGNAHWLGVSNDPRVHAILARGCTTFCFTIDGSLAAVFGLEDTLRSDALEAIANLQRRDITVSLLSGDDDGAVRSVAAQLGIPDTNVRSRCGPAEKKDFIKDLLAPTSNAGKKSEAPVVIFCGDGTNDAVALAQASIGVHINEGTDIAQSAADVVLMRPNLLGILTIIQLSKLSIRRIGFNFGWSFVYNIFAVLLAAGAFVNARIPPQFAGLGELVSVLPVIAAAILLKWSKI</sequence>
<dbReference type="PANTHER" id="PTHR46594">
    <property type="entry name" value="P-TYPE CATION-TRANSPORTING ATPASE"/>
    <property type="match status" value="1"/>
</dbReference>
<proteinExistence type="inferred from homology"/>
<dbReference type="GO" id="GO:0005524">
    <property type="term" value="F:ATP binding"/>
    <property type="evidence" value="ECO:0007669"/>
    <property type="project" value="UniProtKB-UniRule"/>
</dbReference>
<feature type="transmembrane region" description="Helical" evidence="7">
    <location>
        <begin position="752"/>
        <end position="773"/>
    </location>
</feature>
<dbReference type="SFLD" id="SFLDG00002">
    <property type="entry name" value="C1.7:_P-type_atpase_like"/>
    <property type="match status" value="1"/>
</dbReference>
<dbReference type="Pfam" id="PF00702">
    <property type="entry name" value="Hydrolase"/>
    <property type="match status" value="1"/>
</dbReference>
<dbReference type="Gene3D" id="3.40.1110.10">
    <property type="entry name" value="Calcium-transporting ATPase, cytoplasmic domain N"/>
    <property type="match status" value="1"/>
</dbReference>
<dbReference type="SFLD" id="SFLDF00027">
    <property type="entry name" value="p-type_atpase"/>
    <property type="match status" value="1"/>
</dbReference>
<protein>
    <recommendedName>
        <fullName evidence="9">HMA domain-containing protein</fullName>
    </recommendedName>
</protein>
<dbReference type="GO" id="GO:0019829">
    <property type="term" value="F:ATPase-coupled monoatomic cation transmembrane transporter activity"/>
    <property type="evidence" value="ECO:0007669"/>
    <property type="project" value="InterPro"/>
</dbReference>
<feature type="transmembrane region" description="Helical" evidence="7">
    <location>
        <begin position="1109"/>
        <end position="1130"/>
    </location>
</feature>
<dbReference type="InterPro" id="IPR027256">
    <property type="entry name" value="P-typ_ATPase_IB"/>
</dbReference>
<dbReference type="eggNOG" id="KOG0207">
    <property type="taxonomic scope" value="Eukaryota"/>
</dbReference>
<dbReference type="SUPFAM" id="SSF56784">
    <property type="entry name" value="HAD-like"/>
    <property type="match status" value="1"/>
</dbReference>
<feature type="transmembrane region" description="Helical" evidence="7">
    <location>
        <begin position="536"/>
        <end position="553"/>
    </location>
</feature>
<feature type="transmembrane region" description="Helical" evidence="7">
    <location>
        <begin position="565"/>
        <end position="589"/>
    </location>
</feature>
<dbReference type="RefSeq" id="XP_007826931.1">
    <property type="nucleotide sequence ID" value="XM_007828740.1"/>
</dbReference>
<dbReference type="InterPro" id="IPR023298">
    <property type="entry name" value="ATPase_P-typ_TM_dom_sf"/>
</dbReference>
<keyword evidence="2 7" id="KW-0812">Transmembrane</keyword>
<keyword evidence="7" id="KW-0547">Nucleotide-binding</keyword>
<evidence type="ECO:0000256" key="5">
    <source>
        <dbReference type="ARBA" id="ARBA00022989"/>
    </source>
</evidence>
<dbReference type="InterPro" id="IPR008250">
    <property type="entry name" value="ATPase_P-typ_transduc_dom_A_sf"/>
</dbReference>
<comment type="similarity">
    <text evidence="7">Belongs to the cation transport ATPase (P-type) (TC 3.A.3) family. Type IB subfamily.</text>
</comment>
<dbReference type="InterPro" id="IPR006121">
    <property type="entry name" value="HMA_dom"/>
</dbReference>
<feature type="transmembrane region" description="Helical" evidence="7">
    <location>
        <begin position="793"/>
        <end position="817"/>
    </location>
</feature>
<dbReference type="Gene3D" id="3.30.70.100">
    <property type="match status" value="1"/>
</dbReference>
<dbReference type="CDD" id="cd00371">
    <property type="entry name" value="HMA"/>
    <property type="match status" value="1"/>
</dbReference>
<evidence type="ECO:0000313" key="11">
    <source>
        <dbReference type="Proteomes" id="UP000030651"/>
    </source>
</evidence>
<dbReference type="SUPFAM" id="SSF81665">
    <property type="entry name" value="Calcium ATPase, transmembrane domain M"/>
    <property type="match status" value="1"/>
</dbReference>
<feature type="transmembrane region" description="Helical" evidence="7">
    <location>
        <begin position="1136"/>
        <end position="1155"/>
    </location>
</feature>
<feature type="transmembrane region" description="Helical" evidence="7">
    <location>
        <begin position="504"/>
        <end position="524"/>
    </location>
</feature>
<evidence type="ECO:0000256" key="7">
    <source>
        <dbReference type="RuleBase" id="RU362081"/>
    </source>
</evidence>
<dbReference type="InterPro" id="IPR023214">
    <property type="entry name" value="HAD_sf"/>
</dbReference>
<keyword evidence="6 7" id="KW-0472">Membrane</keyword>
<dbReference type="GO" id="GO:0046872">
    <property type="term" value="F:metal ion binding"/>
    <property type="evidence" value="ECO:0007669"/>
    <property type="project" value="UniProtKB-KW"/>
</dbReference>
<dbReference type="AlphaFoldDB" id="W3XM46"/>
<dbReference type="SFLD" id="SFLDS00003">
    <property type="entry name" value="Haloacid_Dehalogenase"/>
    <property type="match status" value="1"/>
</dbReference>
<dbReference type="OMA" id="GCCTRIE"/>
<feature type="region of interest" description="Disordered" evidence="8">
    <location>
        <begin position="25"/>
        <end position="45"/>
    </location>
</feature>
<evidence type="ECO:0000256" key="3">
    <source>
        <dbReference type="ARBA" id="ARBA00022723"/>
    </source>
</evidence>
<dbReference type="InterPro" id="IPR056236">
    <property type="entry name" value="HMA_PCA1"/>
</dbReference>
<dbReference type="InterPro" id="IPR023299">
    <property type="entry name" value="ATPase_P-typ_cyto_dom_N"/>
</dbReference>
<name>W3XM46_PESFW</name>
<dbReference type="NCBIfam" id="TIGR01511">
    <property type="entry name" value="ATPase-IB1_Cu"/>
    <property type="match status" value="1"/>
</dbReference>
<keyword evidence="3 7" id="KW-0479">Metal-binding</keyword>
<evidence type="ECO:0000256" key="8">
    <source>
        <dbReference type="SAM" id="MobiDB-lite"/>
    </source>
</evidence>
<dbReference type="Pfam" id="PF00122">
    <property type="entry name" value="E1-E2_ATPase"/>
    <property type="match status" value="1"/>
</dbReference>
<dbReference type="InterPro" id="IPR044492">
    <property type="entry name" value="P_typ_ATPase_HD_dom"/>
</dbReference>
<dbReference type="FunFam" id="2.70.150.10:FF:000002">
    <property type="entry name" value="Copper-transporting ATPase 1, putative"/>
    <property type="match status" value="1"/>
</dbReference>
<gene>
    <name evidence="10" type="ORF">PFICI_00159</name>
</gene>
<dbReference type="EMBL" id="KI912109">
    <property type="protein sequence ID" value="ETS86331.1"/>
    <property type="molecule type" value="Genomic_DNA"/>
</dbReference>
<feature type="compositionally biased region" description="Polar residues" evidence="8">
    <location>
        <begin position="273"/>
        <end position="282"/>
    </location>
</feature>
<dbReference type="GO" id="GO:0016887">
    <property type="term" value="F:ATP hydrolysis activity"/>
    <property type="evidence" value="ECO:0007669"/>
    <property type="project" value="InterPro"/>
</dbReference>
<organism evidence="10 11">
    <name type="scientific">Pestalotiopsis fici (strain W106-1 / CGMCC3.15140)</name>
    <dbReference type="NCBI Taxonomy" id="1229662"/>
    <lineage>
        <taxon>Eukaryota</taxon>
        <taxon>Fungi</taxon>
        <taxon>Dikarya</taxon>
        <taxon>Ascomycota</taxon>
        <taxon>Pezizomycotina</taxon>
        <taxon>Sordariomycetes</taxon>
        <taxon>Xylariomycetidae</taxon>
        <taxon>Amphisphaeriales</taxon>
        <taxon>Sporocadaceae</taxon>
        <taxon>Pestalotiopsis</taxon>
    </lineage>
</organism>
<feature type="region of interest" description="Disordered" evidence="8">
    <location>
        <begin position="273"/>
        <end position="298"/>
    </location>
</feature>
<evidence type="ECO:0000313" key="10">
    <source>
        <dbReference type="EMBL" id="ETS86331.1"/>
    </source>
</evidence>
<dbReference type="Pfam" id="PF24534">
    <property type="entry name" value="HMA_PCA1"/>
    <property type="match status" value="1"/>
</dbReference>
<dbReference type="GO" id="GO:0030003">
    <property type="term" value="P:intracellular monoatomic cation homeostasis"/>
    <property type="evidence" value="ECO:0007669"/>
    <property type="project" value="UniProtKB-ARBA"/>
</dbReference>
<accession>W3XM46</accession>
<dbReference type="OrthoDB" id="432719at2759"/>
<keyword evidence="4" id="KW-1278">Translocase</keyword>
<dbReference type="NCBIfam" id="TIGR01494">
    <property type="entry name" value="ATPase_P-type"/>
    <property type="match status" value="2"/>
</dbReference>
<dbReference type="InterPro" id="IPR018303">
    <property type="entry name" value="ATPase_P-typ_P_site"/>
</dbReference>
<dbReference type="InParanoid" id="W3XM46"/>
<dbReference type="InterPro" id="IPR036412">
    <property type="entry name" value="HAD-like_sf"/>
</dbReference>
<dbReference type="NCBIfam" id="TIGR01525">
    <property type="entry name" value="ATPase-IB_hvy"/>
    <property type="match status" value="1"/>
</dbReference>
<dbReference type="KEGG" id="pfy:PFICI_00159"/>
<dbReference type="GO" id="GO:0016020">
    <property type="term" value="C:membrane"/>
    <property type="evidence" value="ECO:0007669"/>
    <property type="project" value="UniProtKB-SubCell"/>
</dbReference>
<dbReference type="SUPFAM" id="SSF81653">
    <property type="entry name" value="Calcium ATPase, transduction domain A"/>
    <property type="match status" value="1"/>
</dbReference>
<dbReference type="PROSITE" id="PS00154">
    <property type="entry name" value="ATPASE_E1_E2"/>
    <property type="match status" value="1"/>
</dbReference>
<dbReference type="Gene3D" id="2.70.150.10">
    <property type="entry name" value="Calcium-transporting ATPase, cytoplasmic transduction domain A"/>
    <property type="match status" value="1"/>
</dbReference>
<dbReference type="PROSITE" id="PS50846">
    <property type="entry name" value="HMA_2"/>
    <property type="match status" value="1"/>
</dbReference>
<dbReference type="FunCoup" id="W3XM46">
    <property type="interactions" value="18"/>
</dbReference>
<dbReference type="InterPro" id="IPR036163">
    <property type="entry name" value="HMA_dom_sf"/>
</dbReference>
<dbReference type="InterPro" id="IPR001757">
    <property type="entry name" value="P_typ_ATPase"/>
</dbReference>
<evidence type="ECO:0000256" key="1">
    <source>
        <dbReference type="ARBA" id="ARBA00004370"/>
    </source>
</evidence>
<dbReference type="HOGENOM" id="CLU_001771_0_0_1"/>
<dbReference type="GeneID" id="19265172"/>
<evidence type="ECO:0000256" key="6">
    <source>
        <dbReference type="ARBA" id="ARBA00023136"/>
    </source>
</evidence>
<evidence type="ECO:0000259" key="9">
    <source>
        <dbReference type="PROSITE" id="PS50846"/>
    </source>
</evidence>
<keyword evidence="11" id="KW-1185">Reference proteome</keyword>
<comment type="subcellular location">
    <subcellularLocation>
        <location evidence="1 7">Membrane</location>
    </subcellularLocation>
</comment>
<dbReference type="PANTHER" id="PTHR46594:SF4">
    <property type="entry name" value="P-TYPE CATION-TRANSPORTING ATPASE"/>
    <property type="match status" value="1"/>
</dbReference>
<evidence type="ECO:0000256" key="4">
    <source>
        <dbReference type="ARBA" id="ARBA00022967"/>
    </source>
</evidence>
<feature type="domain" description="HMA" evidence="9">
    <location>
        <begin position="352"/>
        <end position="415"/>
    </location>
</feature>
<keyword evidence="5 7" id="KW-1133">Transmembrane helix</keyword>
<dbReference type="Proteomes" id="UP000030651">
    <property type="component" value="Unassembled WGS sequence"/>
</dbReference>